<dbReference type="PANTHER" id="PTHR18964:SF162">
    <property type="entry name" value="N-ACETYL-D-GLUCOSAMINE KINASE"/>
    <property type="match status" value="1"/>
</dbReference>
<evidence type="ECO:0000256" key="2">
    <source>
        <dbReference type="ARBA" id="ARBA00022679"/>
    </source>
</evidence>
<dbReference type="PANTHER" id="PTHR18964">
    <property type="entry name" value="ROK (REPRESSOR, ORF, KINASE) FAMILY"/>
    <property type="match status" value="1"/>
</dbReference>
<dbReference type="Pfam" id="PF00480">
    <property type="entry name" value="ROK"/>
    <property type="match status" value="1"/>
</dbReference>
<keyword evidence="8" id="KW-0119">Carbohydrate metabolism</keyword>
<protein>
    <recommendedName>
        <fullName evidence="1">N-acetylglucosamine kinase</fullName>
        <ecNumber evidence="1">2.7.1.59</ecNumber>
    </recommendedName>
</protein>
<keyword evidence="3" id="KW-0479">Metal-binding</keyword>
<comment type="catalytic activity">
    <reaction evidence="9">
        <text>N-acetyl-D-glucosamine + ATP = N-acetyl-D-glucosamine 6-phosphate + ADP + H(+)</text>
        <dbReference type="Rhea" id="RHEA:17417"/>
        <dbReference type="ChEBI" id="CHEBI:15378"/>
        <dbReference type="ChEBI" id="CHEBI:30616"/>
        <dbReference type="ChEBI" id="CHEBI:57513"/>
        <dbReference type="ChEBI" id="CHEBI:456216"/>
        <dbReference type="ChEBI" id="CHEBI:506227"/>
        <dbReference type="EC" id="2.7.1.59"/>
    </reaction>
</comment>
<dbReference type="STRING" id="1675527.AIOL_000878"/>
<evidence type="ECO:0000256" key="1">
    <source>
        <dbReference type="ARBA" id="ARBA00012122"/>
    </source>
</evidence>
<keyword evidence="5 10" id="KW-0418">Kinase</keyword>
<keyword evidence="11" id="KW-1185">Reference proteome</keyword>
<keyword evidence="2" id="KW-0808">Transferase</keyword>
<dbReference type="InterPro" id="IPR000600">
    <property type="entry name" value="ROK"/>
</dbReference>
<dbReference type="EC" id="2.7.1.59" evidence="1"/>
<dbReference type="SUPFAM" id="SSF53067">
    <property type="entry name" value="Actin-like ATPase domain"/>
    <property type="match status" value="1"/>
</dbReference>
<evidence type="ECO:0000256" key="5">
    <source>
        <dbReference type="ARBA" id="ARBA00022777"/>
    </source>
</evidence>
<dbReference type="GO" id="GO:0045127">
    <property type="term" value="F:N-acetylglucosamine kinase activity"/>
    <property type="evidence" value="ECO:0007669"/>
    <property type="project" value="UniProtKB-EC"/>
</dbReference>
<dbReference type="PATRIC" id="fig|1675527.3.peg.937"/>
<name>A0A0J9EGC2_9RHOB</name>
<evidence type="ECO:0000313" key="10">
    <source>
        <dbReference type="EMBL" id="KMW60714.1"/>
    </source>
</evidence>
<dbReference type="EMBL" id="LFTY01000001">
    <property type="protein sequence ID" value="KMW60714.1"/>
    <property type="molecule type" value="Genomic_DNA"/>
</dbReference>
<sequence length="297" mass="30658">MIFGGIDLGGSKIEARLFNGPEARTMDVRRVATPTDSYDSLLDQLSAQIDWLIAQTKDPEMPIGIAVPGILSPDTGVLIAANLVASGLTPGKDIQDRFGRSFTFANDCMAFALSEANGGAAEAHDTVLGLILGTGLGGGICVNKKLAPRHGGIAVEIGHAALPASAIARHQLPLWECGCGRLGCMETCVSGTGLSNIAHHLLGKRVNAETIWAGGYQACLDIWADITGECLMTLQTTLAPDCIVLGGGMSNAPGIAELLRGALSRHMLEGMALPDIVVAQHGDSSGARGAALLACQP</sequence>
<reference evidence="10 11" key="1">
    <citation type="submission" date="2015-06" db="EMBL/GenBank/DDBJ databases">
        <title>Draft genome sequence of an Alphaproteobacteria species associated to the Mediterranean sponge Oscarella lobularis.</title>
        <authorList>
            <person name="Jourda C."/>
            <person name="Santini S."/>
            <person name="Claverie J.-M."/>
        </authorList>
    </citation>
    <scope>NUCLEOTIDE SEQUENCE [LARGE SCALE GENOMIC DNA]</scope>
    <source>
        <strain evidence="10">IGS</strain>
    </source>
</reference>
<accession>A0A0J9EGC2</accession>
<evidence type="ECO:0000256" key="9">
    <source>
        <dbReference type="ARBA" id="ARBA00049065"/>
    </source>
</evidence>
<dbReference type="InterPro" id="IPR043129">
    <property type="entry name" value="ATPase_NBD"/>
</dbReference>
<proteinExistence type="predicted"/>
<evidence type="ECO:0000256" key="7">
    <source>
        <dbReference type="ARBA" id="ARBA00022840"/>
    </source>
</evidence>
<keyword evidence="7" id="KW-0067">ATP-binding</keyword>
<dbReference type="Gene3D" id="3.30.420.40">
    <property type="match status" value="2"/>
</dbReference>
<evidence type="ECO:0000256" key="6">
    <source>
        <dbReference type="ARBA" id="ARBA00022833"/>
    </source>
</evidence>
<dbReference type="GO" id="GO:0005524">
    <property type="term" value="F:ATP binding"/>
    <property type="evidence" value="ECO:0007669"/>
    <property type="project" value="UniProtKB-KW"/>
</dbReference>
<gene>
    <name evidence="10" type="ORF">AIOL_000878</name>
</gene>
<dbReference type="AlphaFoldDB" id="A0A0J9EGC2"/>
<evidence type="ECO:0000256" key="3">
    <source>
        <dbReference type="ARBA" id="ARBA00022723"/>
    </source>
</evidence>
<evidence type="ECO:0000313" key="11">
    <source>
        <dbReference type="Proteomes" id="UP000037178"/>
    </source>
</evidence>
<keyword evidence="6" id="KW-0862">Zinc</keyword>
<dbReference type="Proteomes" id="UP000037178">
    <property type="component" value="Unassembled WGS sequence"/>
</dbReference>
<organism evidence="10 11">
    <name type="scientific">Candidatus Rhodobacter oscarellae</name>
    <dbReference type="NCBI Taxonomy" id="1675527"/>
    <lineage>
        <taxon>Bacteria</taxon>
        <taxon>Pseudomonadati</taxon>
        <taxon>Pseudomonadota</taxon>
        <taxon>Alphaproteobacteria</taxon>
        <taxon>Rhodobacterales</taxon>
        <taxon>Rhodobacter group</taxon>
        <taxon>Rhodobacter</taxon>
    </lineage>
</organism>
<evidence type="ECO:0000256" key="4">
    <source>
        <dbReference type="ARBA" id="ARBA00022741"/>
    </source>
</evidence>
<comment type="caution">
    <text evidence="10">The sequence shown here is derived from an EMBL/GenBank/DDBJ whole genome shotgun (WGS) entry which is preliminary data.</text>
</comment>
<dbReference type="GO" id="GO:0046872">
    <property type="term" value="F:metal ion binding"/>
    <property type="evidence" value="ECO:0007669"/>
    <property type="project" value="UniProtKB-KW"/>
</dbReference>
<evidence type="ECO:0000256" key="8">
    <source>
        <dbReference type="ARBA" id="ARBA00023277"/>
    </source>
</evidence>
<dbReference type="RefSeq" id="WP_235438864.1">
    <property type="nucleotide sequence ID" value="NZ_LFTY01000001.1"/>
</dbReference>
<keyword evidence="4" id="KW-0547">Nucleotide-binding</keyword>